<dbReference type="InterPro" id="IPR007187">
    <property type="entry name" value="Nucleoporin_Nup133/Nup155_C"/>
</dbReference>
<evidence type="ECO:0000256" key="5">
    <source>
        <dbReference type="ARBA" id="ARBA00022927"/>
    </source>
</evidence>
<evidence type="ECO:0000256" key="6">
    <source>
        <dbReference type="ARBA" id="ARBA00023010"/>
    </source>
</evidence>
<evidence type="ECO:0000256" key="3">
    <source>
        <dbReference type="ARBA" id="ARBA00022448"/>
    </source>
</evidence>
<evidence type="ECO:0000256" key="1">
    <source>
        <dbReference type="ARBA" id="ARBA00004259"/>
    </source>
</evidence>
<evidence type="ECO:0000256" key="4">
    <source>
        <dbReference type="ARBA" id="ARBA00022816"/>
    </source>
</evidence>
<feature type="domain" description="Nucleoporin Nup133/Nup155-like C-terminal" evidence="9">
    <location>
        <begin position="681"/>
        <end position="1341"/>
    </location>
</feature>
<accession>A0A084AI92</accession>
<dbReference type="GO" id="GO:0006606">
    <property type="term" value="P:protein import into nucleus"/>
    <property type="evidence" value="ECO:0007669"/>
    <property type="project" value="TreeGrafter"/>
</dbReference>
<dbReference type="SUPFAM" id="SSF117289">
    <property type="entry name" value="Nucleoporin domain"/>
    <property type="match status" value="1"/>
</dbReference>
<protein>
    <recommendedName>
        <fullName evidence="13">Nucleoporin Nup133/Nup155-like N-terminal domain-containing protein</fullName>
    </recommendedName>
</protein>
<evidence type="ECO:0000313" key="11">
    <source>
        <dbReference type="EMBL" id="KEY65021.1"/>
    </source>
</evidence>
<keyword evidence="3" id="KW-0813">Transport</keyword>
<evidence type="ECO:0000256" key="7">
    <source>
        <dbReference type="ARBA" id="ARBA00023242"/>
    </source>
</evidence>
<dbReference type="Pfam" id="PF03177">
    <property type="entry name" value="Nucleoporin_C"/>
    <property type="match status" value="1"/>
</dbReference>
<dbReference type="GO" id="GO:0017056">
    <property type="term" value="F:structural constituent of nuclear pore"/>
    <property type="evidence" value="ECO:0007669"/>
    <property type="project" value="InterPro"/>
</dbReference>
<comment type="similarity">
    <text evidence="2">Belongs to the nucleoporin Nup133 family.</text>
</comment>
<evidence type="ECO:0008006" key="13">
    <source>
        <dbReference type="Google" id="ProtNLM"/>
    </source>
</evidence>
<comment type="subcellular location">
    <subcellularLocation>
        <location evidence="1">Nucleus envelope</location>
    </subcellularLocation>
</comment>
<keyword evidence="7" id="KW-0539">Nucleus</keyword>
<feature type="domain" description="Nucleoporin Nup133/Nup155-like N-terminal" evidence="10">
    <location>
        <begin position="113"/>
        <end position="570"/>
    </location>
</feature>
<dbReference type="HOGENOM" id="CLU_002493_0_0_1"/>
<gene>
    <name evidence="11" type="ORF">S7711_07357</name>
</gene>
<feature type="region of interest" description="Disordered" evidence="8">
    <location>
        <begin position="1"/>
        <end position="41"/>
    </location>
</feature>
<dbReference type="InterPro" id="IPR015943">
    <property type="entry name" value="WD40/YVTN_repeat-like_dom_sf"/>
</dbReference>
<dbReference type="PANTHER" id="PTHR13405">
    <property type="entry name" value="NUCLEAR PORE COMPLEX PROTEIN NUP133"/>
    <property type="match status" value="1"/>
</dbReference>
<dbReference type="OrthoDB" id="103454at2759"/>
<dbReference type="Pfam" id="PF08801">
    <property type="entry name" value="Nucleoporin_N"/>
    <property type="match status" value="1"/>
</dbReference>
<evidence type="ECO:0000256" key="2">
    <source>
        <dbReference type="ARBA" id="ARBA00005569"/>
    </source>
</evidence>
<feature type="region of interest" description="Disordered" evidence="8">
    <location>
        <begin position="532"/>
        <end position="554"/>
    </location>
</feature>
<dbReference type="GO" id="GO:0016973">
    <property type="term" value="P:poly(A)+ mRNA export from nucleus"/>
    <property type="evidence" value="ECO:0007669"/>
    <property type="project" value="TreeGrafter"/>
</dbReference>
<reference evidence="11 12" key="1">
    <citation type="journal article" date="2014" name="BMC Genomics">
        <title>Comparative genome sequencing reveals chemotype-specific gene clusters in the toxigenic black mold Stachybotrys.</title>
        <authorList>
            <person name="Semeiks J."/>
            <person name="Borek D."/>
            <person name="Otwinowski Z."/>
            <person name="Grishin N.V."/>
        </authorList>
    </citation>
    <scope>NUCLEOTIDE SEQUENCE [LARGE SCALE GENOMIC DNA]</scope>
    <source>
        <strain evidence="12">CBS 109288 / IBT 7711</strain>
    </source>
</reference>
<dbReference type="GO" id="GO:0031080">
    <property type="term" value="C:nuclear pore outer ring"/>
    <property type="evidence" value="ECO:0007669"/>
    <property type="project" value="TreeGrafter"/>
</dbReference>
<dbReference type="Gene3D" id="2.130.10.10">
    <property type="entry name" value="YVTN repeat-like/Quinoprotein amine dehydrogenase"/>
    <property type="match status" value="1"/>
</dbReference>
<dbReference type="InterPro" id="IPR037624">
    <property type="entry name" value="Nup133-like"/>
</dbReference>
<dbReference type="Proteomes" id="UP000028045">
    <property type="component" value="Unassembled WGS sequence"/>
</dbReference>
<dbReference type="GO" id="GO:0000972">
    <property type="term" value="P:transcription-dependent tethering of RNA polymerase II gene DNA at nuclear periphery"/>
    <property type="evidence" value="ECO:0007669"/>
    <property type="project" value="TreeGrafter"/>
</dbReference>
<keyword evidence="5" id="KW-0653">Protein transport</keyword>
<dbReference type="EMBL" id="KL648717">
    <property type="protein sequence ID" value="KEY65021.1"/>
    <property type="molecule type" value="Genomic_DNA"/>
</dbReference>
<evidence type="ECO:0000256" key="8">
    <source>
        <dbReference type="SAM" id="MobiDB-lite"/>
    </source>
</evidence>
<dbReference type="FunFam" id="2.130.10.10:FF:001057">
    <property type="entry name" value="Nuclear pore complex subunit Nup133, putative"/>
    <property type="match status" value="1"/>
</dbReference>
<dbReference type="PANTHER" id="PTHR13405:SF11">
    <property type="entry name" value="NUCLEAR PORE COMPLEX PROTEIN NUP133"/>
    <property type="match status" value="1"/>
</dbReference>
<keyword evidence="6" id="KW-0811">Translocation</keyword>
<organism evidence="11 12">
    <name type="scientific">Stachybotrys chartarum (strain CBS 109288 / IBT 7711)</name>
    <name type="common">Toxic black mold</name>
    <name type="synonym">Stilbospora chartarum</name>
    <dbReference type="NCBI Taxonomy" id="1280523"/>
    <lineage>
        <taxon>Eukaryota</taxon>
        <taxon>Fungi</taxon>
        <taxon>Dikarya</taxon>
        <taxon>Ascomycota</taxon>
        <taxon>Pezizomycotina</taxon>
        <taxon>Sordariomycetes</taxon>
        <taxon>Hypocreomycetidae</taxon>
        <taxon>Hypocreales</taxon>
        <taxon>Stachybotryaceae</taxon>
        <taxon>Stachybotrys</taxon>
    </lineage>
</organism>
<dbReference type="InterPro" id="IPR014908">
    <property type="entry name" value="Nucleoporin_Nup133/Nup155_N"/>
</dbReference>
<dbReference type="Gene3D" id="1.20.58.1380">
    <property type="match status" value="1"/>
</dbReference>
<sequence length="1365" mass="153811">MFSPSVAEGGPATATRSRRRQRPRSSEENVQQPKAKRQRLPLTEQTFVNPDVPPEMTQVKSGKIVATLNDRTENIENVNPTPRREISTSLRVKKPKHADRAANKGDGSLLLTSTSAYTVSKLPALPDRIRSDWLGSQHAEIFSSSGYALTLTPTHAIVWPYTSTSPSPETFTFDLPSAPKSSEPLPVGSLVSPSASSTEPGLVVVMAGSGKVVYWESISSAATFAFIKKDRSGVEHTIGGMLSGEKVVAITNAEPAGFILTFNTGRLAYLTVRDGHGRPFIAVRFLRTSFAATNNSLFGSIRHAFSNLSLRGHVAAVRPDRSSRVGERNIVALTAKGKLQSWRIHRGGQEEALGGYDAREDLIQALREHDPKCKDFPEDSFEAIDFTFVPKGLESKYLDLSRLSEAMAFDDPAVQHLLLLVSLTKKSESRYALIEVIQTASECKIGMIRPISSYSTPIPQSDSSDFLRPRIYLPRPALVAYIVFDRAAVIASVAIPPESPDAQLQSDNHLVPASFEDVVDFREDNIHEIVGSGFEESAPASSGHDESKAHRQRSKNPAAVLFVRGAGIVRIVTTDIDKFASDQSPQVSAKSKLEQAVFFGRRSDNPLTFGSRKEIKFSREEIARAALEVSHEILASTTSYISTLPAAMEDNLQERSNALERLVVHLDLIGADLDRTTRWNLLYNAEKMHVAHQLWRHHEAFTAARPADDKESLIAMIVEFIHQDQKSKPQRHLGQLDALRHWFISDVFRLELMVAWAYEVIKTLYKNGILEESKMTLLMHEAVVVNICTQKEALGFRKDNLARYGLQDETLQNGILLEGYEGLPEPWTGCHYVANNIKRLTELSWEWIKVRISDDKSKTNKADMALLEKIFRDTPELTHRMLTSTLEYALWAETSSDQKELGHDFLLAYNTDKYERPVTLARFGRWLEAAQIAEKHKSLDALAVILQDHIMDLEDSISQPNRNVGDLRRMEELLQNKRKEMESCILRFGQSFAFPLYEYLLVKHGVEAVLGFDLDKRGFKTKFLRTKPELARIAWINEIQHEKDIGRAATTLVDLGLHKEQQVWNKKIELSLGKLALLAEAEEAGSLKIDEARNEENLKKVDKELITVKIQDQLYDLVSPCTRAAVDDAAALHFAMETHSTNIPRRQKALYQVFEDGMKRLLKHEALDAMTLIDLLTLIALSPEARAEIANPFWLALKVAESSCHKDEMKEAKRLIWRRLYIRDDWAKINDTTLKDDRQVVERLADTELFLMMVDCIRFRRSTPQPQSCHGHILTLVTEDSQAEFRPMPVRDSLGAFTEHLDRRFRDFDGSFQTKLLEAMKWEDKVLSQYMEKNQLEGWSQTTFDSAKVDVKEQLDEATRAGAAE</sequence>
<keyword evidence="12" id="KW-1185">Reference proteome</keyword>
<evidence type="ECO:0000259" key="9">
    <source>
        <dbReference type="Pfam" id="PF03177"/>
    </source>
</evidence>
<proteinExistence type="inferred from homology"/>
<keyword evidence="4" id="KW-0509">mRNA transport</keyword>
<evidence type="ECO:0000313" key="12">
    <source>
        <dbReference type="Proteomes" id="UP000028045"/>
    </source>
</evidence>
<evidence type="ECO:0000259" key="10">
    <source>
        <dbReference type="Pfam" id="PF08801"/>
    </source>
</evidence>
<name>A0A084AI92_STACB</name>